<evidence type="ECO:0000313" key="1">
    <source>
        <dbReference type="EMBL" id="WVN89512.1"/>
    </source>
</evidence>
<protein>
    <submittedName>
        <fullName evidence="1">Uncharacterized protein</fullName>
    </submittedName>
</protein>
<gene>
    <name evidence="1" type="ORF">L203_104737</name>
</gene>
<dbReference type="KEGG" id="cdep:91088947"/>
<reference evidence="1" key="1">
    <citation type="submission" date="2016-06" db="EMBL/GenBank/DDBJ databases">
        <authorList>
            <person name="Cuomo C."/>
            <person name="Litvintseva A."/>
            <person name="Heitman J."/>
            <person name="Chen Y."/>
            <person name="Sun S."/>
            <person name="Springer D."/>
            <person name="Dromer F."/>
            <person name="Young S."/>
            <person name="Zeng Q."/>
            <person name="Chapman S."/>
            <person name="Gujja S."/>
            <person name="Saif S."/>
            <person name="Birren B."/>
        </authorList>
    </citation>
    <scope>NUCLEOTIDE SEQUENCE</scope>
    <source>
        <strain evidence="1">CBS 7841</strain>
    </source>
</reference>
<reference evidence="1" key="2">
    <citation type="journal article" date="2022" name="Elife">
        <title>Obligate sexual reproduction of a homothallic fungus closely related to the Cryptococcus pathogenic species complex.</title>
        <authorList>
            <person name="Passer A.R."/>
            <person name="Clancey S.A."/>
            <person name="Shea T."/>
            <person name="David-Palma M."/>
            <person name="Averette A.F."/>
            <person name="Boekhout T."/>
            <person name="Porcel B.M."/>
            <person name="Nowrousian M."/>
            <person name="Cuomo C.A."/>
            <person name="Sun S."/>
            <person name="Heitman J."/>
            <person name="Coelho M.A."/>
        </authorList>
    </citation>
    <scope>NUCLEOTIDE SEQUENCE</scope>
    <source>
        <strain evidence="1">CBS 7841</strain>
    </source>
</reference>
<dbReference type="GeneID" id="91088947"/>
<dbReference type="EMBL" id="CP143789">
    <property type="protein sequence ID" value="WVN89512.1"/>
    <property type="molecule type" value="Genomic_DNA"/>
</dbReference>
<dbReference type="RefSeq" id="XP_066070212.1">
    <property type="nucleotide sequence ID" value="XM_066214115.1"/>
</dbReference>
<dbReference type="Proteomes" id="UP000094043">
    <property type="component" value="Chromosome 6"/>
</dbReference>
<proteinExistence type="predicted"/>
<reference evidence="1" key="3">
    <citation type="submission" date="2024-01" db="EMBL/GenBank/DDBJ databases">
        <authorList>
            <person name="Coelho M.A."/>
            <person name="David-Palma M."/>
            <person name="Shea T."/>
            <person name="Sun S."/>
            <person name="Cuomo C.A."/>
            <person name="Heitman J."/>
        </authorList>
    </citation>
    <scope>NUCLEOTIDE SEQUENCE</scope>
    <source>
        <strain evidence="1">CBS 7841</strain>
    </source>
</reference>
<organism evidence="1 2">
    <name type="scientific">Cryptococcus depauperatus CBS 7841</name>
    <dbReference type="NCBI Taxonomy" id="1295531"/>
    <lineage>
        <taxon>Eukaryota</taxon>
        <taxon>Fungi</taxon>
        <taxon>Dikarya</taxon>
        <taxon>Basidiomycota</taxon>
        <taxon>Agaricomycotina</taxon>
        <taxon>Tremellomycetes</taxon>
        <taxon>Tremellales</taxon>
        <taxon>Cryptococcaceae</taxon>
        <taxon>Cryptococcus</taxon>
    </lineage>
</organism>
<sequence length="160" mass="18225">MNKLNSLIQSVTLQSFGDEQGNKPTYIIGQGLKGGTSLHQSSEGPHLISSIVGPVHFYHDSKSTVMNRDTREAMTDFEQRWKEEYKKKLDSEPYRTLYSNQSECLQLGTKLATEAAEEAYRASNARGRISVKIVDLKRFKDEGGEEFIVGNHEVDRWQKR</sequence>
<keyword evidence="2" id="KW-1185">Reference proteome</keyword>
<accession>A0AAJ8JW11</accession>
<name>A0AAJ8JW11_9TREE</name>
<dbReference type="AlphaFoldDB" id="A0AAJ8JW11"/>
<evidence type="ECO:0000313" key="2">
    <source>
        <dbReference type="Proteomes" id="UP000094043"/>
    </source>
</evidence>